<dbReference type="Pfam" id="PF01465">
    <property type="entry name" value="GRIP"/>
    <property type="match status" value="1"/>
</dbReference>
<dbReference type="AlphaFoldDB" id="A0A8T1MG01"/>
<gene>
    <name evidence="5" type="ORF">CSKR_107052</name>
</gene>
<feature type="coiled-coil region" evidence="2">
    <location>
        <begin position="521"/>
        <end position="555"/>
    </location>
</feature>
<feature type="region of interest" description="Disordered" evidence="3">
    <location>
        <begin position="711"/>
        <end position="765"/>
    </location>
</feature>
<dbReference type="Gene3D" id="1.10.220.60">
    <property type="entry name" value="GRIP domain"/>
    <property type="match status" value="1"/>
</dbReference>
<keyword evidence="1 2" id="KW-0175">Coiled coil</keyword>
<dbReference type="InterPro" id="IPR051952">
    <property type="entry name" value="Golgi-autophagy_related"/>
</dbReference>
<dbReference type="PANTHER" id="PTHR23157">
    <property type="entry name" value="GRIP AND COILED-COIL DOMAIN-CONTAINING PROTEIN 1"/>
    <property type="match status" value="1"/>
</dbReference>
<dbReference type="PROSITE" id="PS50913">
    <property type="entry name" value="GRIP"/>
    <property type="match status" value="1"/>
</dbReference>
<feature type="compositionally biased region" description="Polar residues" evidence="3">
    <location>
        <begin position="267"/>
        <end position="282"/>
    </location>
</feature>
<name>A0A8T1MG01_CLOSI</name>
<feature type="compositionally biased region" description="Polar residues" evidence="3">
    <location>
        <begin position="750"/>
        <end position="765"/>
    </location>
</feature>
<feature type="region of interest" description="Disordered" evidence="3">
    <location>
        <begin position="1"/>
        <end position="46"/>
    </location>
</feature>
<evidence type="ECO:0000256" key="1">
    <source>
        <dbReference type="ARBA" id="ARBA00023054"/>
    </source>
</evidence>
<feature type="coiled-coil region" evidence="2">
    <location>
        <begin position="582"/>
        <end position="664"/>
    </location>
</feature>
<evidence type="ECO:0000313" key="5">
    <source>
        <dbReference type="EMBL" id="KAG5448344.1"/>
    </source>
</evidence>
<evidence type="ECO:0000256" key="3">
    <source>
        <dbReference type="SAM" id="MobiDB-lite"/>
    </source>
</evidence>
<feature type="compositionally biased region" description="Basic and acidic residues" evidence="3">
    <location>
        <begin position="23"/>
        <end position="46"/>
    </location>
</feature>
<keyword evidence="6" id="KW-1185">Reference proteome</keyword>
<dbReference type="SMART" id="SM00755">
    <property type="entry name" value="Grip"/>
    <property type="match status" value="1"/>
</dbReference>
<reference evidence="5 6" key="1">
    <citation type="journal article" date="2018" name="Biotechnol. Adv.">
        <title>Improved genomic resources and new bioinformatic workflow for the carcinogenic parasite Clonorchis sinensis: Biotechnological implications.</title>
        <authorList>
            <person name="Wang D."/>
            <person name="Korhonen P.K."/>
            <person name="Gasser R.B."/>
            <person name="Young N.D."/>
        </authorList>
    </citation>
    <scope>NUCLEOTIDE SEQUENCE [LARGE SCALE GENOMIC DNA]</scope>
    <source>
        <strain evidence="5">Cs-k2</strain>
    </source>
</reference>
<evidence type="ECO:0000313" key="6">
    <source>
        <dbReference type="Proteomes" id="UP000286415"/>
    </source>
</evidence>
<accession>A0A8T1MG01</accession>
<feature type="compositionally biased region" description="Polar residues" evidence="3">
    <location>
        <begin position="712"/>
        <end position="723"/>
    </location>
</feature>
<comment type="caution">
    <text evidence="5">The sequence shown here is derived from an EMBL/GenBank/DDBJ whole genome shotgun (WGS) entry which is preliminary data.</text>
</comment>
<feature type="coiled-coil region" evidence="2">
    <location>
        <begin position="334"/>
        <end position="411"/>
    </location>
</feature>
<proteinExistence type="predicted"/>
<reference evidence="5 6" key="2">
    <citation type="journal article" date="2021" name="Genomics">
        <title>High-quality reference genome for Clonorchis sinensis.</title>
        <authorList>
            <person name="Young N.D."/>
            <person name="Stroehlein A.J."/>
            <person name="Kinkar L."/>
            <person name="Wang T."/>
            <person name="Sohn W.M."/>
            <person name="Chang B.C.H."/>
            <person name="Kaur P."/>
            <person name="Weisz D."/>
            <person name="Dudchenko O."/>
            <person name="Aiden E.L."/>
            <person name="Korhonen P.K."/>
            <person name="Gasser R.B."/>
        </authorList>
    </citation>
    <scope>NUCLEOTIDE SEQUENCE [LARGE SCALE GENOMIC DNA]</scope>
    <source>
        <strain evidence="5">Cs-k2</strain>
    </source>
</reference>
<protein>
    <recommendedName>
        <fullName evidence="4">GRIP domain-containing protein</fullName>
    </recommendedName>
</protein>
<organism evidence="5 6">
    <name type="scientific">Clonorchis sinensis</name>
    <name type="common">Chinese liver fluke</name>
    <dbReference type="NCBI Taxonomy" id="79923"/>
    <lineage>
        <taxon>Eukaryota</taxon>
        <taxon>Metazoa</taxon>
        <taxon>Spiralia</taxon>
        <taxon>Lophotrochozoa</taxon>
        <taxon>Platyhelminthes</taxon>
        <taxon>Trematoda</taxon>
        <taxon>Digenea</taxon>
        <taxon>Opisthorchiida</taxon>
        <taxon>Opisthorchiata</taxon>
        <taxon>Opisthorchiidae</taxon>
        <taxon>Clonorchis</taxon>
    </lineage>
</organism>
<dbReference type="GO" id="GO:0005794">
    <property type="term" value="C:Golgi apparatus"/>
    <property type="evidence" value="ECO:0007669"/>
    <property type="project" value="TreeGrafter"/>
</dbReference>
<feature type="region of interest" description="Disordered" evidence="3">
    <location>
        <begin position="267"/>
        <end position="292"/>
    </location>
</feature>
<evidence type="ECO:0000256" key="2">
    <source>
        <dbReference type="SAM" id="Coils"/>
    </source>
</evidence>
<dbReference type="PANTHER" id="PTHR23157:SF24">
    <property type="entry name" value="GOLGIN SUBFAMILY A MEMBER 1"/>
    <property type="match status" value="1"/>
</dbReference>
<dbReference type="InterPro" id="IPR000237">
    <property type="entry name" value="GRIP_dom"/>
</dbReference>
<feature type="domain" description="GRIP" evidence="4">
    <location>
        <begin position="767"/>
        <end position="816"/>
    </location>
</feature>
<dbReference type="EMBL" id="NIRI02000042">
    <property type="protein sequence ID" value="KAG5448344.1"/>
    <property type="molecule type" value="Genomic_DNA"/>
</dbReference>
<evidence type="ECO:0000259" key="4">
    <source>
        <dbReference type="PROSITE" id="PS50913"/>
    </source>
</evidence>
<feature type="coiled-coil region" evidence="2">
    <location>
        <begin position="58"/>
        <end position="201"/>
    </location>
</feature>
<sequence>MFDELHKSTKRTIAGSSGLLRSSSKDSVEPTEQKEPGKRKIDHNKRIEPKVSEFGQTIPDKNAELDDATNHLEKLRNDHEKEISALRAECVSLRDEIALHQAVKRHDEMSVVLTDVQLKSYQEQLTNQMNELDQCRQQLIRLQQENEAKQQMLDELRRTNIELQSLSCIHEANLNKIHAEKEELERTVAFLRLQMSSVTDECDQHAADAMRQSTRAAEAIQEVKLLESKWSGTNAQSETREALLQDKVTLLEDRLRILSEECFSCSSTLPNDESVTETSRSPTPMEDSVSAAEDTSDFVTVPSLIADSGTVPSTSAAGDVRSSTAQIAVLLRDRELLTSRLETMRIHLAEAKAQWSDCVAALERQIAHLNSKIAEDSIEHRRIELAHRSTINSLKLELDKANTKLEGAMKLIRMTEESAARKILASESQSAEWVDERTRLAAELAGLSVQAERTVGERNEAIQDIVTIQTEEERLWSQLKIRSDELARCERDVLYYKAQYDAKCHELQDMETERLLESQRSTDLVKQLERARAENQEYMDRLDQCRDELRVTKTKPAAPVPAFEDCRIHLKDPHNNLVPEKNSEIEAKLRDTELQLKTKIRENEDLLKKISELSAEGGRLPGRIQTVESADSVRSVLEQKDQMISLLQKRLKELKRMLAEQLRLNRVPSDQDSVDGLVTGWYPSPCEAAIRSQSPERVSLGSVHSWPPLPLNASNNNTYSVEANSKYPSEKHSPHSHSSRSSSGLPTAPTYATSAQYPSKQNTNTDVPPELVNFRYLRHIVIKFLLSRENEALQLVRVLSTLLYLTTEEEKLLRQSLRRRRSWIRSRPSVSPSKAHGQFAKIIPPPL</sequence>
<dbReference type="OrthoDB" id="5848685at2759"/>
<dbReference type="Proteomes" id="UP000286415">
    <property type="component" value="Unassembled WGS sequence"/>
</dbReference>